<dbReference type="PANTHER" id="PTHR43712:SF15">
    <property type="entry name" value="MONODICTYPHENONE CLUSTER TRANSCRIPTIONAL COACTIVATOR MDPA"/>
    <property type="match status" value="1"/>
</dbReference>
<proteinExistence type="predicted"/>
<dbReference type="EMBL" id="JNOM01000247">
    <property type="protein sequence ID" value="KNG83777.1"/>
    <property type="molecule type" value="Genomic_DNA"/>
</dbReference>
<dbReference type="GeneID" id="26810018"/>
<dbReference type="PANTHER" id="PTHR43712">
    <property type="entry name" value="PUTATIVE (AFU_ORTHOLOGUE AFUA_4G14580)-RELATED"/>
    <property type="match status" value="1"/>
</dbReference>
<protein>
    <submittedName>
        <fullName evidence="1">AflS/ pathway regulator</fullName>
    </submittedName>
</protein>
<name>A0A0L1IWA1_ASPN3</name>
<keyword evidence="2" id="KW-1185">Reference proteome</keyword>
<comment type="caution">
    <text evidence="1">The sequence shown here is derived from an EMBL/GenBank/DDBJ whole genome shotgun (WGS) entry which is preliminary data.</text>
</comment>
<dbReference type="SUPFAM" id="SSF46785">
    <property type="entry name" value="Winged helix' DNA-binding domain"/>
    <property type="match status" value="1"/>
</dbReference>
<dbReference type="RefSeq" id="XP_015404700.1">
    <property type="nucleotide sequence ID" value="XM_015553470.1"/>
</dbReference>
<organism evidence="1 2">
    <name type="scientific">Aspergillus nomiae NRRL (strain ATCC 15546 / NRRL 13137 / CBS 260.88 / M93)</name>
    <dbReference type="NCBI Taxonomy" id="1509407"/>
    <lineage>
        <taxon>Eukaryota</taxon>
        <taxon>Fungi</taxon>
        <taxon>Dikarya</taxon>
        <taxon>Ascomycota</taxon>
        <taxon>Pezizomycotina</taxon>
        <taxon>Eurotiomycetes</taxon>
        <taxon>Eurotiomycetidae</taxon>
        <taxon>Eurotiales</taxon>
        <taxon>Aspergillaceae</taxon>
        <taxon>Aspergillus</taxon>
        <taxon>Aspergillus subgen. Circumdati</taxon>
    </lineage>
</organism>
<dbReference type="InterPro" id="IPR029063">
    <property type="entry name" value="SAM-dependent_MTases_sf"/>
</dbReference>
<dbReference type="InterPro" id="IPR036390">
    <property type="entry name" value="WH_DNA-bd_sf"/>
</dbReference>
<dbReference type="STRING" id="1509407.A0A0L1IWA1"/>
<dbReference type="AlphaFoldDB" id="A0A0L1IWA1"/>
<gene>
    <name evidence="1" type="ORF">ANOM_008214</name>
</gene>
<dbReference type="Proteomes" id="UP000037505">
    <property type="component" value="Unassembled WGS sequence"/>
</dbReference>
<reference evidence="1 2" key="1">
    <citation type="submission" date="2014-06" db="EMBL/GenBank/DDBJ databases">
        <title>The Genome of the Aflatoxigenic Filamentous Fungus Aspergillus nomius.</title>
        <authorList>
            <person name="Moore M.G."/>
            <person name="Shannon B.M."/>
            <person name="Brian M.M."/>
        </authorList>
    </citation>
    <scope>NUCLEOTIDE SEQUENCE [LARGE SCALE GENOMIC DNA]</scope>
    <source>
        <strain evidence="1 2">NRRL 13137</strain>
    </source>
</reference>
<dbReference type="OrthoDB" id="1606438at2759"/>
<evidence type="ECO:0000313" key="2">
    <source>
        <dbReference type="Proteomes" id="UP000037505"/>
    </source>
</evidence>
<sequence>MTLTDLEICAEEIATAARTLARDGYSGGYSAGLPDHLRPVQRTLIANASQVFALAGQPADFVRQLALYNQLLACLRWLGEFQVLACIPLDESVPFEDVADLAGVPECRLRRLVRPLFTIGFLCEPSPGHVAHSVLSKQFVTQPALLDAIFFMSDTLAPSASTMGTQTRRSGASEQPEDSAWNLAVGSNSPFAVCLQQRPKVKRQLGAYLSYVSSAMDAAVEDTLTRMDWQSLGMATVVHVGALSPSLVIALAPRFPSLRFLVQTEPKTESGGPQPCVDNHGMSNLKLASIPLHLRERINWGTRPSTATQPVLDAAVYLISIASPSPQSSAIEITMRVAQALRAHVEVLRNNSDARLILTLPMSAVTRSMDAAARAAVSLSDLSLLQLTNGAPLNMGEIRDLLRSRSDGLVVMREVRSPTNAVIAFEIQYCVDNDDTRF</sequence>
<dbReference type="InterPro" id="IPR036388">
    <property type="entry name" value="WH-like_DNA-bd_sf"/>
</dbReference>
<evidence type="ECO:0000313" key="1">
    <source>
        <dbReference type="EMBL" id="KNG83777.1"/>
    </source>
</evidence>
<dbReference type="Gene3D" id="1.10.10.10">
    <property type="entry name" value="Winged helix-like DNA-binding domain superfamily/Winged helix DNA-binding domain"/>
    <property type="match status" value="1"/>
</dbReference>
<accession>A0A0L1IWA1</accession>
<dbReference type="Gene3D" id="3.40.50.150">
    <property type="entry name" value="Vaccinia Virus protein VP39"/>
    <property type="match status" value="1"/>
</dbReference>